<keyword evidence="5 6" id="KW-0472">Membrane</keyword>
<dbReference type="Pfam" id="PF09335">
    <property type="entry name" value="VTT_dom"/>
    <property type="match status" value="1"/>
</dbReference>
<feature type="transmembrane region" description="Helical" evidence="6">
    <location>
        <begin position="154"/>
        <end position="174"/>
    </location>
</feature>
<name>A0A5D4SMR1_9BACI</name>
<comment type="subcellular location">
    <subcellularLocation>
        <location evidence="1 6">Cell membrane</location>
        <topology evidence="1 6">Multi-pass membrane protein</topology>
    </subcellularLocation>
</comment>
<evidence type="ECO:0000259" key="7">
    <source>
        <dbReference type="Pfam" id="PF09335"/>
    </source>
</evidence>
<evidence type="ECO:0000256" key="6">
    <source>
        <dbReference type="RuleBase" id="RU366058"/>
    </source>
</evidence>
<organism evidence="8 9">
    <name type="scientific">Sutcliffiella horikoshii</name>
    <dbReference type="NCBI Taxonomy" id="79883"/>
    <lineage>
        <taxon>Bacteria</taxon>
        <taxon>Bacillati</taxon>
        <taxon>Bacillota</taxon>
        <taxon>Bacilli</taxon>
        <taxon>Bacillales</taxon>
        <taxon>Bacillaceae</taxon>
        <taxon>Sutcliffiella</taxon>
    </lineage>
</organism>
<sequence length="191" mass="21544">MDQIQLMLEEEIYFLLLLTFSLMLIQNLFTLIPIVGIIVINIALFGLVCGYIWSLATSLIGALVAFIVFRYWFQSLLINKVKKSYLEKLEQNGVLFVLLLRLIPFVPSSLINITGGVSSIRLMPFLIATFIGNALYLLLLSFIANGLLSAEMESYVFVALVVAILPSIYLYRYLKKKIGIVENQKKKVRGG</sequence>
<evidence type="ECO:0000256" key="4">
    <source>
        <dbReference type="ARBA" id="ARBA00022989"/>
    </source>
</evidence>
<feature type="transmembrane region" description="Helical" evidence="6">
    <location>
        <begin position="93"/>
        <end position="113"/>
    </location>
</feature>
<evidence type="ECO:0000256" key="1">
    <source>
        <dbReference type="ARBA" id="ARBA00004651"/>
    </source>
</evidence>
<dbReference type="AlphaFoldDB" id="A0A5D4SMR1"/>
<keyword evidence="2 6" id="KW-1003">Cell membrane</keyword>
<comment type="caution">
    <text evidence="8">The sequence shown here is derived from an EMBL/GenBank/DDBJ whole genome shotgun (WGS) entry which is preliminary data.</text>
</comment>
<dbReference type="InterPro" id="IPR015414">
    <property type="entry name" value="TMEM64"/>
</dbReference>
<evidence type="ECO:0000256" key="2">
    <source>
        <dbReference type="ARBA" id="ARBA00022475"/>
    </source>
</evidence>
<evidence type="ECO:0000256" key="3">
    <source>
        <dbReference type="ARBA" id="ARBA00022692"/>
    </source>
</evidence>
<reference evidence="8 9" key="1">
    <citation type="submission" date="2019-08" db="EMBL/GenBank/DDBJ databases">
        <title>Bacillus genomes from the desert of Cuatro Cienegas, Coahuila.</title>
        <authorList>
            <person name="Olmedo-Alvarez G."/>
        </authorList>
    </citation>
    <scope>NUCLEOTIDE SEQUENCE [LARGE SCALE GENOMIC DNA]</scope>
    <source>
        <strain evidence="8 9">CH28_1T</strain>
    </source>
</reference>
<protein>
    <recommendedName>
        <fullName evidence="6">TVP38/TMEM64 family membrane protein</fullName>
    </recommendedName>
</protein>
<feature type="transmembrane region" description="Helical" evidence="6">
    <location>
        <begin position="125"/>
        <end position="148"/>
    </location>
</feature>
<dbReference type="Proteomes" id="UP000322524">
    <property type="component" value="Unassembled WGS sequence"/>
</dbReference>
<dbReference type="PANTHER" id="PTHR12677:SF59">
    <property type="entry name" value="GOLGI APPARATUS MEMBRANE PROTEIN TVP38-RELATED"/>
    <property type="match status" value="1"/>
</dbReference>
<keyword evidence="4 6" id="KW-1133">Transmembrane helix</keyword>
<keyword evidence="3 6" id="KW-0812">Transmembrane</keyword>
<evidence type="ECO:0000313" key="9">
    <source>
        <dbReference type="Proteomes" id="UP000322524"/>
    </source>
</evidence>
<feature type="transmembrane region" description="Helical" evidence="6">
    <location>
        <begin position="51"/>
        <end position="73"/>
    </location>
</feature>
<evidence type="ECO:0000313" key="8">
    <source>
        <dbReference type="EMBL" id="TYS64560.1"/>
    </source>
</evidence>
<dbReference type="InterPro" id="IPR032816">
    <property type="entry name" value="VTT_dom"/>
</dbReference>
<feature type="domain" description="VTT" evidence="7">
    <location>
        <begin position="32"/>
        <end position="143"/>
    </location>
</feature>
<feature type="transmembrane region" description="Helical" evidence="6">
    <location>
        <begin position="12"/>
        <end position="44"/>
    </location>
</feature>
<dbReference type="PANTHER" id="PTHR12677">
    <property type="entry name" value="GOLGI APPARATUS MEMBRANE PROTEIN TVP38-RELATED"/>
    <property type="match status" value="1"/>
</dbReference>
<comment type="similarity">
    <text evidence="6">Belongs to the TVP38/TMEM64 family.</text>
</comment>
<accession>A0A5D4SMR1</accession>
<dbReference type="RefSeq" id="WP_148989664.1">
    <property type="nucleotide sequence ID" value="NZ_VTEV01000008.1"/>
</dbReference>
<gene>
    <name evidence="8" type="ORF">FZC76_18550</name>
</gene>
<dbReference type="STRING" id="79883.GCA_001636495_03798"/>
<dbReference type="OrthoDB" id="9812980at2"/>
<dbReference type="EMBL" id="VTEV01000008">
    <property type="protein sequence ID" value="TYS64560.1"/>
    <property type="molecule type" value="Genomic_DNA"/>
</dbReference>
<evidence type="ECO:0000256" key="5">
    <source>
        <dbReference type="ARBA" id="ARBA00023136"/>
    </source>
</evidence>
<dbReference type="GO" id="GO:0005886">
    <property type="term" value="C:plasma membrane"/>
    <property type="evidence" value="ECO:0007669"/>
    <property type="project" value="UniProtKB-SubCell"/>
</dbReference>
<proteinExistence type="inferred from homology"/>